<evidence type="ECO:0000313" key="3">
    <source>
        <dbReference type="Proteomes" id="UP000287651"/>
    </source>
</evidence>
<comment type="caution">
    <text evidence="2">The sequence shown here is derived from an EMBL/GenBank/DDBJ whole genome shotgun (WGS) entry which is preliminary data.</text>
</comment>
<name>A0A427A175_ENSVE</name>
<dbReference type="EMBL" id="AMZH03004163">
    <property type="protein sequence ID" value="RRT70007.1"/>
    <property type="molecule type" value="Genomic_DNA"/>
</dbReference>
<evidence type="ECO:0000256" key="1">
    <source>
        <dbReference type="SAM" id="MobiDB-lite"/>
    </source>
</evidence>
<evidence type="ECO:0000313" key="2">
    <source>
        <dbReference type="EMBL" id="RRT70007.1"/>
    </source>
</evidence>
<reference evidence="2 3" key="1">
    <citation type="journal article" date="2014" name="Agronomy (Basel)">
        <title>A Draft Genome Sequence for Ensete ventricosum, the Drought-Tolerant Tree Against Hunger.</title>
        <authorList>
            <person name="Harrison J."/>
            <person name="Moore K.A."/>
            <person name="Paszkiewicz K."/>
            <person name="Jones T."/>
            <person name="Grant M."/>
            <person name="Ambacheew D."/>
            <person name="Muzemil S."/>
            <person name="Studholme D.J."/>
        </authorList>
    </citation>
    <scope>NUCLEOTIDE SEQUENCE [LARGE SCALE GENOMIC DNA]</scope>
</reference>
<proteinExistence type="predicted"/>
<gene>
    <name evidence="2" type="ORF">B296_00026760</name>
</gene>
<protein>
    <submittedName>
        <fullName evidence="2">Uncharacterized protein</fullName>
    </submittedName>
</protein>
<dbReference type="Proteomes" id="UP000287651">
    <property type="component" value="Unassembled WGS sequence"/>
</dbReference>
<organism evidence="2 3">
    <name type="scientific">Ensete ventricosum</name>
    <name type="common">Abyssinian banana</name>
    <name type="synonym">Musa ensete</name>
    <dbReference type="NCBI Taxonomy" id="4639"/>
    <lineage>
        <taxon>Eukaryota</taxon>
        <taxon>Viridiplantae</taxon>
        <taxon>Streptophyta</taxon>
        <taxon>Embryophyta</taxon>
        <taxon>Tracheophyta</taxon>
        <taxon>Spermatophyta</taxon>
        <taxon>Magnoliopsida</taxon>
        <taxon>Liliopsida</taxon>
        <taxon>Zingiberales</taxon>
        <taxon>Musaceae</taxon>
        <taxon>Ensete</taxon>
    </lineage>
</organism>
<accession>A0A427A175</accession>
<feature type="region of interest" description="Disordered" evidence="1">
    <location>
        <begin position="1"/>
        <end position="30"/>
    </location>
</feature>
<sequence length="134" mass="14718">MLRVVEQGQMSSASSHSESRSIELSTHRSRVLSHPSRNSVSVVVIPSTSALGDSGTADALAAMRSFFNVDSTMTTRRLVEVRNNYFIPPEYKLHVPLLGEHPYDAFLCGFALSTDAIEAGLRFSLHHVIEACLE</sequence>
<dbReference type="AlphaFoldDB" id="A0A427A175"/>